<protein>
    <submittedName>
        <fullName evidence="5">DEAD/DEAH box helicase</fullName>
    </submittedName>
</protein>
<dbReference type="CDD" id="cd18797">
    <property type="entry name" value="SF2_C_Hrq"/>
    <property type="match status" value="1"/>
</dbReference>
<dbReference type="AlphaFoldDB" id="A0A956M2I6"/>
<dbReference type="PANTHER" id="PTHR47957:SF3">
    <property type="entry name" value="ATP-DEPENDENT HELICASE HRQ1"/>
    <property type="match status" value="1"/>
</dbReference>
<gene>
    <name evidence="5" type="ORF">KC729_19505</name>
</gene>
<dbReference type="PANTHER" id="PTHR47957">
    <property type="entry name" value="ATP-DEPENDENT HELICASE HRQ1"/>
    <property type="match status" value="1"/>
</dbReference>
<dbReference type="Pfam" id="PF22982">
    <property type="entry name" value="WHD_HRQ1"/>
    <property type="match status" value="1"/>
</dbReference>
<dbReference type="SMART" id="SM00487">
    <property type="entry name" value="DEXDc"/>
    <property type="match status" value="1"/>
</dbReference>
<dbReference type="GO" id="GO:0043138">
    <property type="term" value="F:3'-5' DNA helicase activity"/>
    <property type="evidence" value="ECO:0007669"/>
    <property type="project" value="TreeGrafter"/>
</dbReference>
<dbReference type="GO" id="GO:0005524">
    <property type="term" value="F:ATP binding"/>
    <property type="evidence" value="ECO:0007669"/>
    <property type="project" value="UniProtKB-KW"/>
</dbReference>
<dbReference type="PROSITE" id="PS51194">
    <property type="entry name" value="HELICASE_CTER"/>
    <property type="match status" value="1"/>
</dbReference>
<dbReference type="InterPro" id="IPR027417">
    <property type="entry name" value="P-loop_NTPase"/>
</dbReference>
<keyword evidence="5" id="KW-0378">Hydrolase</keyword>
<dbReference type="Pfam" id="PF00271">
    <property type="entry name" value="Helicase_C"/>
    <property type="match status" value="1"/>
</dbReference>
<keyword evidence="1" id="KW-0547">Nucleotide-binding</keyword>
<evidence type="ECO:0000313" key="6">
    <source>
        <dbReference type="Proteomes" id="UP000697710"/>
    </source>
</evidence>
<dbReference type="GO" id="GO:0006289">
    <property type="term" value="P:nucleotide-excision repair"/>
    <property type="evidence" value="ECO:0007669"/>
    <property type="project" value="TreeGrafter"/>
</dbReference>
<evidence type="ECO:0000259" key="4">
    <source>
        <dbReference type="PROSITE" id="PS51194"/>
    </source>
</evidence>
<sequence length="638" mass="71638">MSARSGDLLHRLRGLTEGRGQIAHIESLEARPARFGALAHPLSDRLQRQLGQEGIDRLFTHQAQAIDRVRQGDHVVVVTGTASGKSLCYHIPLLEALEEDPSSRALLLFPTKALAQDQLKVLRRLQDEADDARAPRTGTYDGDTPTNLRNRLRDEANLLLTNPDMLHSGILPHHARWSGFFSRLQYVVVDEIHVYRGIFGSHVANVLRRLRRIARHYGADPIFICASATIANPGELASRLLGLPVTVIDDDGSPRGRKHFVFWNPPRMGEIAMERRSSNLEARDLMVELIKDGYQTIAFVKARLLTEVLLRYCQEALREAGGGLAAKLRAYRAGYLASERRQIEAALFAGELRGVISTNALELGIDVGSLDAALLVGYPGTIASTWQQAGRAGRRQGESVAILIGHNAPVDQYLMQNPEYFFRNNPENAILDPGNPHILLNHLRCAAFEIPVPVPEEGEWGDYAPAILDLLQDRRWVRQVKGRWFYASEDYPAASFSLRNSGENEYTIVDTTETNRVIGTIDEPSAFTQVHPQAIYLHDAETYLVDTLDLSERVAYLHKADVDYYTQAVTDSYIDARDPEMEMLWRETQLSFGECSIHEKVTMFKKIKFGSRDSLGYGQIELPHWSLRTTALWFVFPA</sequence>
<dbReference type="EMBL" id="JAGQHR010000881">
    <property type="protein sequence ID" value="MCA9729879.1"/>
    <property type="molecule type" value="Genomic_DNA"/>
</dbReference>
<dbReference type="InterPro" id="IPR001650">
    <property type="entry name" value="Helicase_C-like"/>
</dbReference>
<dbReference type="Pfam" id="PF00270">
    <property type="entry name" value="DEAD"/>
    <property type="match status" value="1"/>
</dbReference>
<dbReference type="InterPro" id="IPR055227">
    <property type="entry name" value="HRQ1_WHD"/>
</dbReference>
<feature type="domain" description="Helicase ATP-binding" evidence="3">
    <location>
        <begin position="66"/>
        <end position="248"/>
    </location>
</feature>
<accession>A0A956M2I6</accession>
<dbReference type="Gene3D" id="3.40.50.300">
    <property type="entry name" value="P-loop containing nucleotide triphosphate hydrolases"/>
    <property type="match status" value="2"/>
</dbReference>
<evidence type="ECO:0000256" key="2">
    <source>
        <dbReference type="ARBA" id="ARBA00022840"/>
    </source>
</evidence>
<evidence type="ECO:0000313" key="5">
    <source>
        <dbReference type="EMBL" id="MCA9729879.1"/>
    </source>
</evidence>
<dbReference type="GO" id="GO:0003676">
    <property type="term" value="F:nucleic acid binding"/>
    <property type="evidence" value="ECO:0007669"/>
    <property type="project" value="InterPro"/>
</dbReference>
<dbReference type="InterPro" id="IPR011545">
    <property type="entry name" value="DEAD/DEAH_box_helicase_dom"/>
</dbReference>
<reference evidence="5" key="2">
    <citation type="journal article" date="2021" name="Microbiome">
        <title>Successional dynamics and alternative stable states in a saline activated sludge microbial community over 9 years.</title>
        <authorList>
            <person name="Wang Y."/>
            <person name="Ye J."/>
            <person name="Ju F."/>
            <person name="Liu L."/>
            <person name="Boyd J.A."/>
            <person name="Deng Y."/>
            <person name="Parks D.H."/>
            <person name="Jiang X."/>
            <person name="Yin X."/>
            <person name="Woodcroft B.J."/>
            <person name="Tyson G.W."/>
            <person name="Hugenholtz P."/>
            <person name="Polz M.F."/>
            <person name="Zhang T."/>
        </authorList>
    </citation>
    <scope>NUCLEOTIDE SEQUENCE</scope>
    <source>
        <strain evidence="5">HKST-UBA01</strain>
    </source>
</reference>
<comment type="caution">
    <text evidence="5">The sequence shown here is derived from an EMBL/GenBank/DDBJ whole genome shotgun (WGS) entry which is preliminary data.</text>
</comment>
<organism evidence="5 6">
    <name type="scientific">Eiseniibacteriota bacterium</name>
    <dbReference type="NCBI Taxonomy" id="2212470"/>
    <lineage>
        <taxon>Bacteria</taxon>
        <taxon>Candidatus Eiseniibacteriota</taxon>
    </lineage>
</organism>
<proteinExistence type="predicted"/>
<feature type="non-terminal residue" evidence="5">
    <location>
        <position position="638"/>
    </location>
</feature>
<evidence type="ECO:0000259" key="3">
    <source>
        <dbReference type="PROSITE" id="PS51192"/>
    </source>
</evidence>
<dbReference type="SUPFAM" id="SSF52540">
    <property type="entry name" value="P-loop containing nucleoside triphosphate hydrolases"/>
    <property type="match status" value="1"/>
</dbReference>
<dbReference type="GO" id="GO:0036297">
    <property type="term" value="P:interstrand cross-link repair"/>
    <property type="evidence" value="ECO:0007669"/>
    <property type="project" value="TreeGrafter"/>
</dbReference>
<dbReference type="Proteomes" id="UP000697710">
    <property type="component" value="Unassembled WGS sequence"/>
</dbReference>
<keyword evidence="5" id="KW-0347">Helicase</keyword>
<dbReference type="SMART" id="SM00490">
    <property type="entry name" value="HELICc"/>
    <property type="match status" value="1"/>
</dbReference>
<dbReference type="PROSITE" id="PS51192">
    <property type="entry name" value="HELICASE_ATP_BIND_1"/>
    <property type="match status" value="1"/>
</dbReference>
<name>A0A956M2I6_UNCEI</name>
<dbReference type="InterPro" id="IPR014001">
    <property type="entry name" value="Helicase_ATP-bd"/>
</dbReference>
<dbReference type="CDD" id="cd17923">
    <property type="entry name" value="DEXHc_Hrq1-like"/>
    <property type="match status" value="1"/>
</dbReference>
<feature type="domain" description="Helicase C-terminal" evidence="4">
    <location>
        <begin position="281"/>
        <end position="437"/>
    </location>
</feature>
<evidence type="ECO:0000256" key="1">
    <source>
        <dbReference type="ARBA" id="ARBA00022741"/>
    </source>
</evidence>
<keyword evidence="2" id="KW-0067">ATP-binding</keyword>
<reference evidence="5" key="1">
    <citation type="submission" date="2020-04" db="EMBL/GenBank/DDBJ databases">
        <authorList>
            <person name="Zhang T."/>
        </authorList>
    </citation>
    <scope>NUCLEOTIDE SEQUENCE</scope>
    <source>
        <strain evidence="5">HKST-UBA01</strain>
    </source>
</reference>